<dbReference type="EMBL" id="JAHWZX010000002">
    <property type="protein sequence ID" value="MBW4329957.1"/>
    <property type="molecule type" value="Genomic_DNA"/>
</dbReference>
<organism evidence="6 7">
    <name type="scientific">Stakelama flava</name>
    <dbReference type="NCBI Taxonomy" id="2860338"/>
    <lineage>
        <taxon>Bacteria</taxon>
        <taxon>Pseudomonadati</taxon>
        <taxon>Pseudomonadota</taxon>
        <taxon>Alphaproteobacteria</taxon>
        <taxon>Sphingomonadales</taxon>
        <taxon>Sphingomonadaceae</taxon>
        <taxon>Stakelama</taxon>
    </lineage>
</organism>
<evidence type="ECO:0000256" key="4">
    <source>
        <dbReference type="ARBA" id="ARBA00022729"/>
    </source>
</evidence>
<comment type="similarity">
    <text evidence="2">Belongs to the bacterial solute-binding protein 5 family.</text>
</comment>
<feature type="domain" description="Solute-binding protein family 5" evidence="5">
    <location>
        <begin position="72"/>
        <end position="167"/>
    </location>
</feature>
<keyword evidence="7" id="KW-1185">Reference proteome</keyword>
<evidence type="ECO:0000313" key="6">
    <source>
        <dbReference type="EMBL" id="MBW4329957.1"/>
    </source>
</evidence>
<keyword evidence="4" id="KW-0732">Signal</keyword>
<dbReference type="InterPro" id="IPR039424">
    <property type="entry name" value="SBP_5"/>
</dbReference>
<dbReference type="Pfam" id="PF00496">
    <property type="entry name" value="SBP_bac_5"/>
    <property type="match status" value="1"/>
</dbReference>
<dbReference type="PROSITE" id="PS51257">
    <property type="entry name" value="PROKAR_LIPOPROTEIN"/>
    <property type="match status" value="1"/>
</dbReference>
<evidence type="ECO:0000259" key="5">
    <source>
        <dbReference type="Pfam" id="PF00496"/>
    </source>
</evidence>
<sequence length="490" mass="52430">MIRFPSHVVVAASLMLAVSGCDGKTDDSTILVSAIGGSANRADPDAGPLDFPDAVTMGATAQGLVRFDANGQVEPGLAQRWIVIEDGTSYIFRIADATWPDGSPVDARQVARTLTRALAPTSRNPLAPFLRSVDEVVAMTPQVVEVRLSRPRPDLLRLLAQPEMAVFRTQTLAGTGPLRTEGVGDPIRLHSAPEPVIGPDGDEDAAAPALRLRLRGERASLALIRYREHLSDLVIGGTFTDWPTARQSGVAQSELNIDPAAGLFGLQMRNRDGFLADADNRAAIAMALDRKALLDPIRDDWDAAETILPEQLDSASAPAVPGWASLNDADRAATARSRVSAWKARQKATMAPLRIALPDGPGANLLWTGIARALNAVGLSVLRVPLDARSDLKLVDAVAPLDSASWYLRTACQACSEEAVKALDAARTAPDAAARSLRLAEADSVLTEDGVFIPLARPLRWSLVSPRLDAFQRNSRAWHPLNHLRNQDGS</sequence>
<comment type="subcellular location">
    <subcellularLocation>
        <location evidence="1">Periplasm</location>
    </subcellularLocation>
</comment>
<name>A0ABS6XIE1_9SPHN</name>
<evidence type="ECO:0000256" key="2">
    <source>
        <dbReference type="ARBA" id="ARBA00005695"/>
    </source>
</evidence>
<dbReference type="PANTHER" id="PTHR30290">
    <property type="entry name" value="PERIPLASMIC BINDING COMPONENT OF ABC TRANSPORTER"/>
    <property type="match status" value="1"/>
</dbReference>
<dbReference type="InterPro" id="IPR000914">
    <property type="entry name" value="SBP_5_dom"/>
</dbReference>
<evidence type="ECO:0000256" key="1">
    <source>
        <dbReference type="ARBA" id="ARBA00004418"/>
    </source>
</evidence>
<dbReference type="PANTHER" id="PTHR30290:SF10">
    <property type="entry name" value="PERIPLASMIC OLIGOPEPTIDE-BINDING PROTEIN-RELATED"/>
    <property type="match status" value="1"/>
</dbReference>
<gene>
    <name evidence="6" type="ORF">KY084_03595</name>
</gene>
<keyword evidence="3" id="KW-0813">Transport</keyword>
<evidence type="ECO:0000313" key="7">
    <source>
        <dbReference type="Proteomes" id="UP001197214"/>
    </source>
</evidence>
<comment type="caution">
    <text evidence="6">The sequence shown here is derived from an EMBL/GenBank/DDBJ whole genome shotgun (WGS) entry which is preliminary data.</text>
</comment>
<evidence type="ECO:0000256" key="3">
    <source>
        <dbReference type="ARBA" id="ARBA00022448"/>
    </source>
</evidence>
<proteinExistence type="inferred from homology"/>
<dbReference type="RefSeq" id="WP_219237052.1">
    <property type="nucleotide sequence ID" value="NZ_JAHWZX010000002.1"/>
</dbReference>
<accession>A0ABS6XIE1</accession>
<protein>
    <submittedName>
        <fullName evidence="6">ABC transporter substrate-binding protein</fullName>
    </submittedName>
</protein>
<reference evidence="6 7" key="1">
    <citation type="submission" date="2021-07" db="EMBL/GenBank/DDBJ databases">
        <title>Stakelama flava sp. nov., a novel endophytic bacterium isolated from branch of Kandelia candel.</title>
        <authorList>
            <person name="Tuo L."/>
        </authorList>
    </citation>
    <scope>NUCLEOTIDE SEQUENCE [LARGE SCALE GENOMIC DNA]</scope>
    <source>
        <strain evidence="6 7">CBK3Z-3</strain>
    </source>
</reference>
<dbReference type="Proteomes" id="UP001197214">
    <property type="component" value="Unassembled WGS sequence"/>
</dbReference>